<dbReference type="InterPro" id="IPR036165">
    <property type="entry name" value="YefM-like_sf"/>
</dbReference>
<dbReference type="NCBIfam" id="TIGR01552">
    <property type="entry name" value="phd_fam"/>
    <property type="match status" value="1"/>
</dbReference>
<dbReference type="OrthoDB" id="9800503at2"/>
<reference evidence="4 5" key="1">
    <citation type="submission" date="2018-01" db="EMBL/GenBank/DDBJ databases">
        <title>Whole genome analyses suggest that Burkholderia sensu lato contains two further novel genera in the rhizoxinica-symbiotica group Mycetohabitans gen. nov., and Trinickia gen. nov.: implications for the evolution of diazotrophy and nodulation in the Burkholderiaceae.</title>
        <authorList>
            <person name="Estrada-de los Santos P."/>
            <person name="Palmer M."/>
            <person name="Chavez-Ramirez B."/>
            <person name="Beukes C."/>
            <person name="Steenkamp E.T."/>
            <person name="Hirsch A.M."/>
            <person name="Manyaka P."/>
            <person name="Maluk M."/>
            <person name="Lafos M."/>
            <person name="Crook M."/>
            <person name="Gross E."/>
            <person name="Simon M.F."/>
            <person name="Bueno dos Reis Junior F."/>
            <person name="Poole P.S."/>
            <person name="Venter S.N."/>
            <person name="James E.K."/>
        </authorList>
    </citation>
    <scope>NUCLEOTIDE SEQUENCE [LARGE SCALE GENOMIC DNA]</scope>
    <source>
        <strain evidence="4 5">WSM 3937</strain>
    </source>
</reference>
<dbReference type="SUPFAM" id="SSF143120">
    <property type="entry name" value="YefM-like"/>
    <property type="match status" value="1"/>
</dbReference>
<dbReference type="InterPro" id="IPR006442">
    <property type="entry name" value="Antitoxin_Phd/YefM"/>
</dbReference>
<protein>
    <recommendedName>
        <fullName evidence="2">Antitoxin</fullName>
    </recommendedName>
</protein>
<dbReference type="Proteomes" id="UP000235659">
    <property type="component" value="Unassembled WGS sequence"/>
</dbReference>
<evidence type="ECO:0000256" key="2">
    <source>
        <dbReference type="RuleBase" id="RU362080"/>
    </source>
</evidence>
<dbReference type="EMBL" id="PNXY01000064">
    <property type="protein sequence ID" value="PMS18723.1"/>
    <property type="molecule type" value="Genomic_DNA"/>
</dbReference>
<comment type="similarity">
    <text evidence="1 2">Belongs to the phD/YefM antitoxin family.</text>
</comment>
<proteinExistence type="inferred from homology"/>
<evidence type="ECO:0000313" key="4">
    <source>
        <dbReference type="EMBL" id="PMS18723.1"/>
    </source>
</evidence>
<dbReference type="AlphaFoldDB" id="A0A2N7VNH1"/>
<evidence type="ECO:0000313" key="6">
    <source>
        <dbReference type="Proteomes" id="UP000494205"/>
    </source>
</evidence>
<dbReference type="Gene3D" id="3.40.1620.10">
    <property type="entry name" value="YefM-like domain"/>
    <property type="match status" value="1"/>
</dbReference>
<dbReference type="RefSeq" id="WP_102636705.1">
    <property type="nucleotide sequence ID" value="NZ_CADIJZ010000059.1"/>
</dbReference>
<reference evidence="3 6" key="2">
    <citation type="submission" date="2020-04" db="EMBL/GenBank/DDBJ databases">
        <authorList>
            <person name="De Canck E."/>
        </authorList>
    </citation>
    <scope>NUCLEOTIDE SEQUENCE [LARGE SCALE GENOMIC DNA]</scope>
    <source>
        <strain evidence="3 6">LMG 27174</strain>
    </source>
</reference>
<comment type="function">
    <text evidence="2">Antitoxin component of a type II toxin-antitoxin (TA) system.</text>
</comment>
<evidence type="ECO:0000313" key="3">
    <source>
        <dbReference type="EMBL" id="CAB3743508.1"/>
    </source>
</evidence>
<dbReference type="Proteomes" id="UP000494205">
    <property type="component" value="Unassembled WGS sequence"/>
</dbReference>
<keyword evidence="5" id="KW-1185">Reference proteome</keyword>
<accession>A0A2N7VNH1</accession>
<evidence type="ECO:0000256" key="1">
    <source>
        <dbReference type="ARBA" id="ARBA00009981"/>
    </source>
</evidence>
<sequence length="97" mass="10552">MRTYNIHDAKTNLSRLIEETVNGGEPFVIAKAGKPLVKVVRVDAETAKPARRIGFLKGQIKVPADFDTMAADEICDMFEGRQSEALARYPSVGLGCG</sequence>
<organism evidence="3 6">
    <name type="scientific">Paraburkholderia rhynchosiae</name>
    <dbReference type="NCBI Taxonomy" id="487049"/>
    <lineage>
        <taxon>Bacteria</taxon>
        <taxon>Pseudomonadati</taxon>
        <taxon>Pseudomonadota</taxon>
        <taxon>Betaproteobacteria</taxon>
        <taxon>Burkholderiales</taxon>
        <taxon>Burkholderiaceae</taxon>
        <taxon>Paraburkholderia</taxon>
    </lineage>
</organism>
<dbReference type="EMBL" id="CADIJZ010000059">
    <property type="protein sequence ID" value="CAB3743508.1"/>
    <property type="molecule type" value="Genomic_DNA"/>
</dbReference>
<name>A0A2N7VNH1_9BURK</name>
<evidence type="ECO:0000313" key="5">
    <source>
        <dbReference type="Proteomes" id="UP000235659"/>
    </source>
</evidence>
<gene>
    <name evidence="4" type="ORF">C0Z16_35905</name>
    <name evidence="3" type="ORF">LMG27174_06998</name>
</gene>
<dbReference type="Pfam" id="PF02604">
    <property type="entry name" value="PhdYeFM_antitox"/>
    <property type="match status" value="1"/>
</dbReference>